<gene>
    <name evidence="2" type="ORF">EK21DRAFT_92734</name>
</gene>
<keyword evidence="3" id="KW-1185">Reference proteome</keyword>
<feature type="region of interest" description="Disordered" evidence="1">
    <location>
        <begin position="94"/>
        <end position="131"/>
    </location>
</feature>
<feature type="compositionally biased region" description="Basic and acidic residues" evidence="1">
    <location>
        <begin position="113"/>
        <end position="131"/>
    </location>
</feature>
<protein>
    <submittedName>
        <fullName evidence="2">Uncharacterized protein</fullName>
    </submittedName>
</protein>
<evidence type="ECO:0000256" key="1">
    <source>
        <dbReference type="SAM" id="MobiDB-lite"/>
    </source>
</evidence>
<accession>A0A9P4H0G1</accession>
<sequence>MPAAERRALLAVYKSFELLLLAEVGQPLPYSRAIDKLGPAQDAFLCCCTGSSSSSTSTSSTSSISSSGDSAVQSFFRKRRYVYYFVVQEEAQEQQQQDDKLHERQQQVNEQQSNEHKRQQQGNEHQELKRQSDYKQRLALLSLSWETLKRKDSEAINCIAEETSAKDRTGWFKRTRWDEHLQAYPDWKLLSYAIRPPSDNEPELKQVVLAVEQLVEQAVHGLSTLLIDTLRWLRSAKPNKADTQPLSQMQNKSSQQRAARL</sequence>
<feature type="compositionally biased region" description="Polar residues" evidence="1">
    <location>
        <begin position="241"/>
        <end position="261"/>
    </location>
</feature>
<proteinExistence type="predicted"/>
<dbReference type="Proteomes" id="UP000799777">
    <property type="component" value="Unassembled WGS sequence"/>
</dbReference>
<evidence type="ECO:0000313" key="2">
    <source>
        <dbReference type="EMBL" id="KAF2026003.1"/>
    </source>
</evidence>
<name>A0A9P4H0G1_9PLEO</name>
<organism evidence="2 3">
    <name type="scientific">Setomelanomma holmii</name>
    <dbReference type="NCBI Taxonomy" id="210430"/>
    <lineage>
        <taxon>Eukaryota</taxon>
        <taxon>Fungi</taxon>
        <taxon>Dikarya</taxon>
        <taxon>Ascomycota</taxon>
        <taxon>Pezizomycotina</taxon>
        <taxon>Dothideomycetes</taxon>
        <taxon>Pleosporomycetidae</taxon>
        <taxon>Pleosporales</taxon>
        <taxon>Pleosporineae</taxon>
        <taxon>Phaeosphaeriaceae</taxon>
        <taxon>Setomelanomma</taxon>
    </lineage>
</organism>
<comment type="caution">
    <text evidence="2">The sequence shown here is derived from an EMBL/GenBank/DDBJ whole genome shotgun (WGS) entry which is preliminary data.</text>
</comment>
<reference evidence="2" key="1">
    <citation type="journal article" date="2020" name="Stud. Mycol.">
        <title>101 Dothideomycetes genomes: a test case for predicting lifestyles and emergence of pathogens.</title>
        <authorList>
            <person name="Haridas S."/>
            <person name="Albert R."/>
            <person name="Binder M."/>
            <person name="Bloem J."/>
            <person name="Labutti K."/>
            <person name="Salamov A."/>
            <person name="Andreopoulos B."/>
            <person name="Baker S."/>
            <person name="Barry K."/>
            <person name="Bills G."/>
            <person name="Bluhm B."/>
            <person name="Cannon C."/>
            <person name="Castanera R."/>
            <person name="Culley D."/>
            <person name="Daum C."/>
            <person name="Ezra D."/>
            <person name="Gonzalez J."/>
            <person name="Henrissat B."/>
            <person name="Kuo A."/>
            <person name="Liang C."/>
            <person name="Lipzen A."/>
            <person name="Lutzoni F."/>
            <person name="Magnuson J."/>
            <person name="Mondo S."/>
            <person name="Nolan M."/>
            <person name="Ohm R."/>
            <person name="Pangilinan J."/>
            <person name="Park H.-J."/>
            <person name="Ramirez L."/>
            <person name="Alfaro M."/>
            <person name="Sun H."/>
            <person name="Tritt A."/>
            <person name="Yoshinaga Y."/>
            <person name="Zwiers L.-H."/>
            <person name="Turgeon B."/>
            <person name="Goodwin S."/>
            <person name="Spatafora J."/>
            <person name="Crous P."/>
            <person name="Grigoriev I."/>
        </authorList>
    </citation>
    <scope>NUCLEOTIDE SEQUENCE</scope>
    <source>
        <strain evidence="2">CBS 110217</strain>
    </source>
</reference>
<dbReference type="OrthoDB" id="3796472at2759"/>
<evidence type="ECO:0000313" key="3">
    <source>
        <dbReference type="Proteomes" id="UP000799777"/>
    </source>
</evidence>
<dbReference type="AlphaFoldDB" id="A0A9P4H0G1"/>
<dbReference type="EMBL" id="ML978251">
    <property type="protein sequence ID" value="KAF2026003.1"/>
    <property type="molecule type" value="Genomic_DNA"/>
</dbReference>
<feature type="region of interest" description="Disordered" evidence="1">
    <location>
        <begin position="239"/>
        <end position="261"/>
    </location>
</feature>